<dbReference type="AlphaFoldDB" id="A0A7W7SM00"/>
<dbReference type="RefSeq" id="WP_184532888.1">
    <property type="nucleotide sequence ID" value="NZ_JACHJW010000001.1"/>
</dbReference>
<gene>
    <name evidence="2" type="ORF">FHR38_000829</name>
</gene>
<name>A0A7W7SM00_9ACTN</name>
<reference evidence="2 3" key="1">
    <citation type="submission" date="2020-08" db="EMBL/GenBank/DDBJ databases">
        <title>Sequencing the genomes of 1000 actinobacteria strains.</title>
        <authorList>
            <person name="Klenk H.-P."/>
        </authorList>
    </citation>
    <scope>NUCLEOTIDE SEQUENCE [LARGE SCALE GENOMIC DNA]</scope>
    <source>
        <strain evidence="2 3">DSM 45886</strain>
    </source>
</reference>
<protein>
    <submittedName>
        <fullName evidence="2">ABC-type Na+ efflux pump permease subunit</fullName>
    </submittedName>
</protein>
<feature type="transmembrane region" description="Helical" evidence="1">
    <location>
        <begin position="109"/>
        <end position="130"/>
    </location>
</feature>
<dbReference type="Proteomes" id="UP000578819">
    <property type="component" value="Unassembled WGS sequence"/>
</dbReference>
<proteinExistence type="predicted"/>
<keyword evidence="1" id="KW-1133">Transmembrane helix</keyword>
<keyword evidence="1" id="KW-0812">Transmembrane</keyword>
<evidence type="ECO:0000256" key="1">
    <source>
        <dbReference type="SAM" id="Phobius"/>
    </source>
</evidence>
<evidence type="ECO:0000313" key="3">
    <source>
        <dbReference type="Proteomes" id="UP000578819"/>
    </source>
</evidence>
<feature type="transmembrane region" description="Helical" evidence="1">
    <location>
        <begin position="236"/>
        <end position="260"/>
    </location>
</feature>
<dbReference type="EMBL" id="JACHJW010000001">
    <property type="protein sequence ID" value="MBB4957096.1"/>
    <property type="molecule type" value="Genomic_DNA"/>
</dbReference>
<accession>A0A7W7SM00</accession>
<sequence length="267" mass="28409">MTRMGEMLAVVRYEYRMQIRKRSLWITIALLTGLLAVARSGMGPRYAPPPPDASAREVMTRWAFLFVVIVPIGFGMALADRLLRDRRLRTSELLASLPIGVGGRLGGTYLGSVAATGTPALLAMLAAAGYEAVRRGDVTMLPWGVVAFALVLLPGLAFVAGFALVCPLFLSAPLFRVLFVGYWFWGNVLLPVTLPTLTGSLLTPNGGYATSWLLGTPVNYAGIPGPLSFLRPAPTAATAATSIALLVLVGLLPLVVAGLFQSRRRAA</sequence>
<keyword evidence="3" id="KW-1185">Reference proteome</keyword>
<feature type="transmembrane region" description="Helical" evidence="1">
    <location>
        <begin position="142"/>
        <end position="170"/>
    </location>
</feature>
<comment type="caution">
    <text evidence="2">The sequence shown here is derived from an EMBL/GenBank/DDBJ whole genome shotgun (WGS) entry which is preliminary data.</text>
</comment>
<evidence type="ECO:0000313" key="2">
    <source>
        <dbReference type="EMBL" id="MBB4957096.1"/>
    </source>
</evidence>
<feature type="transmembrane region" description="Helical" evidence="1">
    <location>
        <begin position="62"/>
        <end position="79"/>
    </location>
</feature>
<feature type="transmembrane region" description="Helical" evidence="1">
    <location>
        <begin position="182"/>
        <end position="202"/>
    </location>
</feature>
<keyword evidence="1" id="KW-0472">Membrane</keyword>
<organism evidence="2 3">
    <name type="scientific">Micromonospora polyrhachis</name>
    <dbReference type="NCBI Taxonomy" id="1282883"/>
    <lineage>
        <taxon>Bacteria</taxon>
        <taxon>Bacillati</taxon>
        <taxon>Actinomycetota</taxon>
        <taxon>Actinomycetes</taxon>
        <taxon>Micromonosporales</taxon>
        <taxon>Micromonosporaceae</taxon>
        <taxon>Micromonospora</taxon>
    </lineage>
</organism>